<reference evidence="1 2" key="1">
    <citation type="submission" date="2021-03" db="EMBL/GenBank/DDBJ databases">
        <title>novel species in genus Cellulomonas.</title>
        <authorList>
            <person name="Zhang G."/>
        </authorList>
    </citation>
    <scope>NUCLEOTIDE SEQUENCE [LARGE SCALE GENOMIC DNA]</scope>
    <source>
        <strain evidence="2">zg-ZUI188</strain>
    </source>
</reference>
<keyword evidence="2" id="KW-1185">Reference proteome</keyword>
<dbReference type="Proteomes" id="UP000678317">
    <property type="component" value="Unassembled WGS sequence"/>
</dbReference>
<sequence length="221" mass="24529">MTASADALAIYQEYEDLVRAAGSQLADQFAPPHPDPVGAFSTAFPGLDLPDELATWWAWHDGITQSLGIGAPIGGSNMLFRSMAQTIDLRRMELDIAEEAAEPPDITAELIWPHTWIPVLATQDSTFAIELAPRGRGTVLFRDGREMGRNAPTAAQSWPVVVQWWSTLLRIGATRWDATALRHGRWVTDEKMVPDELKGNPLAYSPHPSRYAPQFHPLFPY</sequence>
<protein>
    <submittedName>
        <fullName evidence="1">SMI1/KNR4 family protein</fullName>
    </submittedName>
</protein>
<evidence type="ECO:0000313" key="1">
    <source>
        <dbReference type="EMBL" id="MBO3085967.1"/>
    </source>
</evidence>
<dbReference type="RefSeq" id="WP_208290153.1">
    <property type="nucleotide sequence ID" value="NZ_CP074404.1"/>
</dbReference>
<proteinExistence type="predicted"/>
<organism evidence="1 2">
    <name type="scientific">Cellulomonas fengjieae</name>
    <dbReference type="NCBI Taxonomy" id="2819978"/>
    <lineage>
        <taxon>Bacteria</taxon>
        <taxon>Bacillati</taxon>
        <taxon>Actinomycetota</taxon>
        <taxon>Actinomycetes</taxon>
        <taxon>Micrococcales</taxon>
        <taxon>Cellulomonadaceae</taxon>
        <taxon>Cellulomonas</taxon>
    </lineage>
</organism>
<gene>
    <name evidence="1" type="ORF">J4035_15095</name>
</gene>
<dbReference type="EMBL" id="JAGFBM010000009">
    <property type="protein sequence ID" value="MBO3085967.1"/>
    <property type="molecule type" value="Genomic_DNA"/>
</dbReference>
<name>A0ABS3SJY0_9CELL</name>
<accession>A0ABS3SJY0</accession>
<comment type="caution">
    <text evidence="1">The sequence shown here is derived from an EMBL/GenBank/DDBJ whole genome shotgun (WGS) entry which is preliminary data.</text>
</comment>
<evidence type="ECO:0000313" key="2">
    <source>
        <dbReference type="Proteomes" id="UP000678317"/>
    </source>
</evidence>